<comment type="caution">
    <text evidence="4">The sequence shown here is derived from an EMBL/GenBank/DDBJ whole genome shotgun (WGS) entry which is preliminary data.</text>
</comment>
<dbReference type="InterPro" id="IPR036291">
    <property type="entry name" value="NAD(P)-bd_dom_sf"/>
</dbReference>
<dbReference type="Pfam" id="PF13561">
    <property type="entry name" value="adh_short_C2"/>
    <property type="match status" value="1"/>
</dbReference>
<dbReference type="PRINTS" id="PR00081">
    <property type="entry name" value="GDHRDH"/>
</dbReference>
<evidence type="ECO:0000256" key="2">
    <source>
        <dbReference type="ARBA" id="ARBA00022857"/>
    </source>
</evidence>
<dbReference type="PROSITE" id="PS00061">
    <property type="entry name" value="ADH_SHORT"/>
    <property type="match status" value="1"/>
</dbReference>
<evidence type="ECO:0000256" key="1">
    <source>
        <dbReference type="ARBA" id="ARBA00006484"/>
    </source>
</evidence>
<dbReference type="GO" id="GO:0016491">
    <property type="term" value="F:oxidoreductase activity"/>
    <property type="evidence" value="ECO:0007669"/>
    <property type="project" value="UniProtKB-KW"/>
</dbReference>
<evidence type="ECO:0008006" key="5">
    <source>
        <dbReference type="Google" id="ProtNLM"/>
    </source>
</evidence>
<reference evidence="4" key="1">
    <citation type="journal article" date="2018" name="Sci. Rep.">
        <title>Characterisation of pathogen-specific regions and novel effector candidates in Fusarium oxysporum f. sp. cepae.</title>
        <authorList>
            <person name="Armitage A.D."/>
            <person name="Taylor A."/>
            <person name="Sobczyk M.K."/>
            <person name="Baxter L."/>
            <person name="Greenfield B.P."/>
            <person name="Bates H.J."/>
            <person name="Wilson F."/>
            <person name="Jackson A.C."/>
            <person name="Ott S."/>
            <person name="Harrison R.J."/>
            <person name="Clarkson J.P."/>
        </authorList>
    </citation>
    <scope>NUCLEOTIDE SEQUENCE [LARGE SCALE GENOMIC DNA]</scope>
    <source>
        <strain evidence="4">FoC_Fus2</strain>
    </source>
</reference>
<keyword evidence="2" id="KW-0521">NADP</keyword>
<dbReference type="InterPro" id="IPR020904">
    <property type="entry name" value="Sc_DH/Rdtase_CS"/>
</dbReference>
<sequence length="252" mass="26112">MTDSIRDKVIAVTGAGSGIGRSTAIQLNKQGAKLSLVDLDPVGLANTMKILENEGISKDVFSLVVDVSDANQVSDWIDQTVSRFGRLDGAANIAGIFKPKSLFSSTMQDWDLMMNVNAKGVFNCLQAQIAGIGDRGGSIVTVASAAGIRALPSAPVYAASKHAVVGLCASVAAEVGSKNIRINTVAPGFIDTPMTQSTVPRDADGEPATERANPIARAAHPDEVASVIVFLLSEQASFVTGACWPVDGGNTI</sequence>
<proteinExistence type="inferred from homology"/>
<dbReference type="EMBL" id="MRCU01000004">
    <property type="protein sequence ID" value="RKK20918.1"/>
    <property type="molecule type" value="Genomic_DNA"/>
</dbReference>
<name>A0A3L6NST6_FUSOX</name>
<dbReference type="FunFam" id="3.40.50.720:FF:000084">
    <property type="entry name" value="Short-chain dehydrogenase reductase"/>
    <property type="match status" value="1"/>
</dbReference>
<dbReference type="Gene3D" id="3.40.50.720">
    <property type="entry name" value="NAD(P)-binding Rossmann-like Domain"/>
    <property type="match status" value="1"/>
</dbReference>
<organism evidence="4">
    <name type="scientific">Fusarium oxysporum f. sp. cepae</name>
    <dbReference type="NCBI Taxonomy" id="396571"/>
    <lineage>
        <taxon>Eukaryota</taxon>
        <taxon>Fungi</taxon>
        <taxon>Dikarya</taxon>
        <taxon>Ascomycota</taxon>
        <taxon>Pezizomycotina</taxon>
        <taxon>Sordariomycetes</taxon>
        <taxon>Hypocreomycetidae</taxon>
        <taxon>Hypocreales</taxon>
        <taxon>Nectriaceae</taxon>
        <taxon>Fusarium</taxon>
        <taxon>Fusarium oxysporum species complex</taxon>
    </lineage>
</organism>
<comment type="similarity">
    <text evidence="1">Belongs to the short-chain dehydrogenases/reductases (SDR) family.</text>
</comment>
<keyword evidence="3" id="KW-0560">Oxidoreductase</keyword>
<dbReference type="PRINTS" id="PR00080">
    <property type="entry name" value="SDRFAMILY"/>
</dbReference>
<evidence type="ECO:0000256" key="3">
    <source>
        <dbReference type="ARBA" id="ARBA00023002"/>
    </source>
</evidence>
<evidence type="ECO:0000313" key="4">
    <source>
        <dbReference type="EMBL" id="RKK20918.1"/>
    </source>
</evidence>
<dbReference type="InterPro" id="IPR002347">
    <property type="entry name" value="SDR_fam"/>
</dbReference>
<dbReference type="PANTHER" id="PTHR24321:SF8">
    <property type="entry name" value="ESTRADIOL 17-BETA-DEHYDROGENASE 8-RELATED"/>
    <property type="match status" value="1"/>
</dbReference>
<dbReference type="Proteomes" id="UP000270866">
    <property type="component" value="Chromosome 7"/>
</dbReference>
<dbReference type="AlphaFoldDB" id="A0A3L6NST6"/>
<gene>
    <name evidence="4" type="ORF">BFJ65_g7610</name>
</gene>
<dbReference type="CDD" id="cd05233">
    <property type="entry name" value="SDR_c"/>
    <property type="match status" value="1"/>
</dbReference>
<accession>A0A3L6NST6</accession>
<dbReference type="SUPFAM" id="SSF51735">
    <property type="entry name" value="NAD(P)-binding Rossmann-fold domains"/>
    <property type="match status" value="1"/>
</dbReference>
<dbReference type="PANTHER" id="PTHR24321">
    <property type="entry name" value="DEHYDROGENASES, SHORT CHAIN"/>
    <property type="match status" value="1"/>
</dbReference>
<protein>
    <recommendedName>
        <fullName evidence="5">3-oxoacyl-[acyl-carrier-protein] reductase FabG</fullName>
    </recommendedName>
</protein>